<organism evidence="2">
    <name type="scientific">bioreactor metagenome</name>
    <dbReference type="NCBI Taxonomy" id="1076179"/>
    <lineage>
        <taxon>unclassified sequences</taxon>
        <taxon>metagenomes</taxon>
        <taxon>ecological metagenomes</taxon>
    </lineage>
</organism>
<sequence>MIKYVRVERKINTGQNPGTKFLARLFRSNDVSIDQICGEIAESTTLSYPDVLACLKAFEINIAKHVQNGSAVKFNILGAFLPKIKAIAMATPEEVDASTIKSVSCRFYPSVDFKRNLAKANFVEADLNIKGIQFNEVGETPEVPAP</sequence>
<dbReference type="InterPro" id="IPR005902">
    <property type="entry name" value="HU_DNA-bd_put"/>
</dbReference>
<dbReference type="SUPFAM" id="SSF47729">
    <property type="entry name" value="IHF-like DNA-binding proteins"/>
    <property type="match status" value="1"/>
</dbReference>
<dbReference type="GO" id="GO:0003677">
    <property type="term" value="F:DNA binding"/>
    <property type="evidence" value="ECO:0007669"/>
    <property type="project" value="InterPro"/>
</dbReference>
<evidence type="ECO:0000259" key="1">
    <source>
        <dbReference type="Pfam" id="PF18291"/>
    </source>
</evidence>
<reference evidence="2" key="1">
    <citation type="submission" date="2019-08" db="EMBL/GenBank/DDBJ databases">
        <authorList>
            <person name="Kucharzyk K."/>
            <person name="Murdoch R.W."/>
            <person name="Higgins S."/>
            <person name="Loffler F."/>
        </authorList>
    </citation>
    <scope>NUCLEOTIDE SEQUENCE</scope>
</reference>
<feature type="domain" description="HU" evidence="1">
    <location>
        <begin position="2"/>
        <end position="122"/>
    </location>
</feature>
<gene>
    <name evidence="2" type="ORF">SDC9_25461</name>
</gene>
<protein>
    <recommendedName>
        <fullName evidence="1">HU domain-containing protein</fullName>
    </recommendedName>
</protein>
<dbReference type="EMBL" id="VSSQ01000128">
    <property type="protein sequence ID" value="MPL79577.1"/>
    <property type="molecule type" value="Genomic_DNA"/>
</dbReference>
<name>A0A644UKP6_9ZZZZ</name>
<dbReference type="InterPro" id="IPR041607">
    <property type="entry name" value="HU-HIG"/>
</dbReference>
<evidence type="ECO:0000313" key="2">
    <source>
        <dbReference type="EMBL" id="MPL79577.1"/>
    </source>
</evidence>
<dbReference type="InterPro" id="IPR010992">
    <property type="entry name" value="IHF-like_DNA-bd_dom_sf"/>
</dbReference>
<dbReference type="AlphaFoldDB" id="A0A644UKP6"/>
<dbReference type="Pfam" id="PF18291">
    <property type="entry name" value="HU-HIG"/>
    <property type="match status" value="1"/>
</dbReference>
<dbReference type="NCBIfam" id="TIGR01201">
    <property type="entry name" value="HU_rel"/>
    <property type="match status" value="1"/>
</dbReference>
<comment type="caution">
    <text evidence="2">The sequence shown here is derived from an EMBL/GenBank/DDBJ whole genome shotgun (WGS) entry which is preliminary data.</text>
</comment>
<accession>A0A644UKP6</accession>
<proteinExistence type="predicted"/>